<gene>
    <name evidence="11" type="primary">LOC116999574</name>
</gene>
<keyword evidence="9 10" id="KW-0275">Fatty acid biosynthesis</keyword>
<evidence type="ECO:0000313" key="12">
    <source>
        <dbReference type="Proteomes" id="UP000694563"/>
    </source>
</evidence>
<dbReference type="PANTHER" id="PTHR11157">
    <property type="entry name" value="FATTY ACID ACYL TRANSFERASE-RELATED"/>
    <property type="match status" value="1"/>
</dbReference>
<keyword evidence="4 10" id="KW-0812">Transmembrane</keyword>
<evidence type="ECO:0000256" key="10">
    <source>
        <dbReference type="RuleBase" id="RU361115"/>
    </source>
</evidence>
<dbReference type="GO" id="GO:0009922">
    <property type="term" value="F:fatty acid elongase activity"/>
    <property type="evidence" value="ECO:0007669"/>
    <property type="project" value="UniProtKB-EC"/>
</dbReference>
<evidence type="ECO:0000256" key="2">
    <source>
        <dbReference type="ARBA" id="ARBA00022516"/>
    </source>
</evidence>
<dbReference type="GO" id="GO:0034625">
    <property type="term" value="P:fatty acid elongation, monounsaturated fatty acid"/>
    <property type="evidence" value="ECO:0007669"/>
    <property type="project" value="TreeGrafter"/>
</dbReference>
<evidence type="ECO:0000256" key="9">
    <source>
        <dbReference type="ARBA" id="ARBA00023160"/>
    </source>
</evidence>
<dbReference type="PROSITE" id="PS01188">
    <property type="entry name" value="ELO"/>
    <property type="match status" value="1"/>
</dbReference>
<feature type="transmembrane region" description="Helical" evidence="10">
    <location>
        <begin position="68"/>
        <end position="87"/>
    </location>
</feature>
<evidence type="ECO:0000256" key="3">
    <source>
        <dbReference type="ARBA" id="ARBA00022679"/>
    </source>
</evidence>
<dbReference type="InterPro" id="IPR030457">
    <property type="entry name" value="ELO_CS"/>
</dbReference>
<protein>
    <recommendedName>
        <fullName evidence="10">Elongation of very long chain fatty acids protein</fullName>
        <ecNumber evidence="10">2.3.1.199</ecNumber>
    </recommendedName>
    <alternativeName>
        <fullName evidence="10">Very-long-chain 3-oxoacyl-CoA synthase</fullName>
    </alternativeName>
</protein>
<dbReference type="Ensembl" id="ENSCUST00005023772.1">
    <property type="protein sequence ID" value="ENSCUSP00005022954.1"/>
    <property type="gene ID" value="ENSCUSG00005014444.1"/>
</dbReference>
<accession>A0A8C3UZS8</accession>
<dbReference type="GO" id="GO:0042761">
    <property type="term" value="P:very long-chain fatty acid biosynthetic process"/>
    <property type="evidence" value="ECO:0007669"/>
    <property type="project" value="TreeGrafter"/>
</dbReference>
<keyword evidence="6 10" id="KW-1133">Transmembrane helix</keyword>
<name>A0A8C3UZS8_CATUS</name>
<dbReference type="GO" id="GO:0005789">
    <property type="term" value="C:endoplasmic reticulum membrane"/>
    <property type="evidence" value="ECO:0007669"/>
    <property type="project" value="TreeGrafter"/>
</dbReference>
<comment type="catalytic activity">
    <reaction evidence="10">
        <text>a very-long-chain acyl-CoA + malonyl-CoA + H(+) = a very-long-chain 3-oxoacyl-CoA + CO2 + CoA</text>
        <dbReference type="Rhea" id="RHEA:32727"/>
        <dbReference type="ChEBI" id="CHEBI:15378"/>
        <dbReference type="ChEBI" id="CHEBI:16526"/>
        <dbReference type="ChEBI" id="CHEBI:57287"/>
        <dbReference type="ChEBI" id="CHEBI:57384"/>
        <dbReference type="ChEBI" id="CHEBI:90725"/>
        <dbReference type="ChEBI" id="CHEBI:90736"/>
        <dbReference type="EC" id="2.3.1.199"/>
    </reaction>
</comment>
<feature type="transmembrane region" description="Helical" evidence="10">
    <location>
        <begin position="167"/>
        <end position="186"/>
    </location>
</feature>
<keyword evidence="5 10" id="KW-0276">Fatty acid metabolism</keyword>
<organism evidence="11 12">
    <name type="scientific">Catharus ustulatus</name>
    <name type="common">Russet-backed thrush</name>
    <name type="synonym">Hylocichla ustulatus</name>
    <dbReference type="NCBI Taxonomy" id="91951"/>
    <lineage>
        <taxon>Eukaryota</taxon>
        <taxon>Metazoa</taxon>
        <taxon>Chordata</taxon>
        <taxon>Craniata</taxon>
        <taxon>Vertebrata</taxon>
        <taxon>Euteleostomi</taxon>
        <taxon>Archelosauria</taxon>
        <taxon>Archosauria</taxon>
        <taxon>Dinosauria</taxon>
        <taxon>Saurischia</taxon>
        <taxon>Theropoda</taxon>
        <taxon>Coelurosauria</taxon>
        <taxon>Aves</taxon>
        <taxon>Neognathae</taxon>
        <taxon>Neoaves</taxon>
        <taxon>Telluraves</taxon>
        <taxon>Australaves</taxon>
        <taxon>Passeriformes</taxon>
        <taxon>Turdidae</taxon>
        <taxon>Catharus</taxon>
    </lineage>
</organism>
<keyword evidence="3 10" id="KW-0808">Transferase</keyword>
<proteinExistence type="inferred from homology"/>
<keyword evidence="12" id="KW-1185">Reference proteome</keyword>
<feature type="transmembrane region" description="Helical" evidence="10">
    <location>
        <begin position="116"/>
        <end position="137"/>
    </location>
</feature>
<reference evidence="11" key="1">
    <citation type="submission" date="2020-10" db="EMBL/GenBank/DDBJ databases">
        <title>Catharus ustulatus (Swainson's thrush) genome, bCatUst1, primary haplotype v2.</title>
        <authorList>
            <person name="Delmore K."/>
            <person name="Vafadar M."/>
            <person name="Formenti G."/>
            <person name="Chow W."/>
            <person name="Pelan S."/>
            <person name="Howe K."/>
            <person name="Rhie A."/>
            <person name="Mountcastle J."/>
            <person name="Haase B."/>
            <person name="Fedrigo O."/>
            <person name="Jarvis E.D."/>
        </authorList>
    </citation>
    <scope>NUCLEOTIDE SEQUENCE [LARGE SCALE GENOMIC DNA]</scope>
</reference>
<sequence length="269" mass="31976">MEPSVDPSELQPLGEYDFEKNFSHLAARKWMEENWQKTFIFSTIYLILIFGIQHFMKERRPFNLRAPLALWSFSLTLFSIIAAWRIWKQMAFLLLNKGFKRSVCSRSFYVHPVSKLWMYLFALSKLVEMGDTVFIVLRKKKLIFLHWYHHLVTTIMSWYSYKIMAAGLAWNAALNLCIHSVVYSYYTVTAMGFRVPKPIMMLITISQIVQMALFLVLNIIGFSWNNDKECQTSWPVLIISFFFYITLLALFYDFFRKTYWSSTKKSKQN</sequence>
<dbReference type="Proteomes" id="UP000694563">
    <property type="component" value="Chromosome 8"/>
</dbReference>
<evidence type="ECO:0000256" key="7">
    <source>
        <dbReference type="ARBA" id="ARBA00023098"/>
    </source>
</evidence>
<feature type="transmembrane region" description="Helical" evidence="10">
    <location>
        <begin position="234"/>
        <end position="255"/>
    </location>
</feature>
<reference evidence="11" key="2">
    <citation type="submission" date="2025-08" db="UniProtKB">
        <authorList>
            <consortium name="Ensembl"/>
        </authorList>
    </citation>
    <scope>IDENTIFICATION</scope>
</reference>
<comment type="similarity">
    <text evidence="10">Belongs to the ELO family.</text>
</comment>
<dbReference type="EC" id="2.3.1.199" evidence="10"/>
<dbReference type="AlphaFoldDB" id="A0A8C3UZS8"/>
<comment type="subcellular location">
    <subcellularLocation>
        <location evidence="1">Membrane</location>
        <topology evidence="1">Multi-pass membrane protein</topology>
    </subcellularLocation>
</comment>
<keyword evidence="7 10" id="KW-0443">Lipid metabolism</keyword>
<reference evidence="11" key="3">
    <citation type="submission" date="2025-09" db="UniProtKB">
        <authorList>
            <consortium name="Ensembl"/>
        </authorList>
    </citation>
    <scope>IDENTIFICATION</scope>
</reference>
<evidence type="ECO:0000256" key="8">
    <source>
        <dbReference type="ARBA" id="ARBA00023136"/>
    </source>
</evidence>
<dbReference type="Pfam" id="PF01151">
    <property type="entry name" value="ELO"/>
    <property type="match status" value="1"/>
</dbReference>
<dbReference type="PANTHER" id="PTHR11157:SF68">
    <property type="entry name" value="ELONGATION OF VERY LONG CHAIN FATTY ACIDS PROTEIN 3"/>
    <property type="match status" value="1"/>
</dbReference>
<evidence type="ECO:0000313" key="11">
    <source>
        <dbReference type="Ensembl" id="ENSCUSP00005022954.1"/>
    </source>
</evidence>
<dbReference type="GO" id="GO:0034626">
    <property type="term" value="P:fatty acid elongation, polyunsaturated fatty acid"/>
    <property type="evidence" value="ECO:0007669"/>
    <property type="project" value="TreeGrafter"/>
</dbReference>
<feature type="transmembrane region" description="Helical" evidence="10">
    <location>
        <begin position="198"/>
        <end position="222"/>
    </location>
</feature>
<dbReference type="GO" id="GO:0030148">
    <property type="term" value="P:sphingolipid biosynthetic process"/>
    <property type="evidence" value="ECO:0007669"/>
    <property type="project" value="TreeGrafter"/>
</dbReference>
<evidence type="ECO:0000256" key="1">
    <source>
        <dbReference type="ARBA" id="ARBA00004141"/>
    </source>
</evidence>
<keyword evidence="2 10" id="KW-0444">Lipid biosynthesis</keyword>
<evidence type="ECO:0000256" key="6">
    <source>
        <dbReference type="ARBA" id="ARBA00022989"/>
    </source>
</evidence>
<keyword evidence="8 10" id="KW-0472">Membrane</keyword>
<dbReference type="GO" id="GO:0019367">
    <property type="term" value="P:fatty acid elongation, saturated fatty acid"/>
    <property type="evidence" value="ECO:0007669"/>
    <property type="project" value="TreeGrafter"/>
</dbReference>
<dbReference type="InterPro" id="IPR002076">
    <property type="entry name" value="ELO_fam"/>
</dbReference>
<feature type="transmembrane region" description="Helical" evidence="10">
    <location>
        <begin position="38"/>
        <end position="56"/>
    </location>
</feature>
<evidence type="ECO:0000256" key="5">
    <source>
        <dbReference type="ARBA" id="ARBA00022832"/>
    </source>
</evidence>
<evidence type="ECO:0000256" key="4">
    <source>
        <dbReference type="ARBA" id="ARBA00022692"/>
    </source>
</evidence>